<gene>
    <name evidence="1" type="ORF">S12H4_25748</name>
</gene>
<evidence type="ECO:0008006" key="2">
    <source>
        <dbReference type="Google" id="ProtNLM"/>
    </source>
</evidence>
<comment type="caution">
    <text evidence="1">The sequence shown here is derived from an EMBL/GenBank/DDBJ whole genome shotgun (WGS) entry which is preliminary data.</text>
</comment>
<protein>
    <recommendedName>
        <fullName evidence="2">EamA domain-containing protein</fullName>
    </recommendedName>
</protein>
<organism evidence="1">
    <name type="scientific">marine sediment metagenome</name>
    <dbReference type="NCBI Taxonomy" id="412755"/>
    <lineage>
        <taxon>unclassified sequences</taxon>
        <taxon>metagenomes</taxon>
        <taxon>ecological metagenomes</taxon>
    </lineage>
</organism>
<evidence type="ECO:0000313" key="1">
    <source>
        <dbReference type="EMBL" id="GAI77036.1"/>
    </source>
</evidence>
<accession>X1SD47</accession>
<name>X1SD47_9ZZZZ</name>
<sequence length="43" mass="4699">MKEHHPLAVPALVLAAIFGGLAPIFGKFALRQFNPLFIIVLRA</sequence>
<dbReference type="EMBL" id="BARW01014549">
    <property type="protein sequence ID" value="GAI77036.1"/>
    <property type="molecule type" value="Genomic_DNA"/>
</dbReference>
<reference evidence="1" key="1">
    <citation type="journal article" date="2014" name="Front. Microbiol.">
        <title>High frequency of phylogenetically diverse reductive dehalogenase-homologous genes in deep subseafloor sedimentary metagenomes.</title>
        <authorList>
            <person name="Kawai M."/>
            <person name="Futagami T."/>
            <person name="Toyoda A."/>
            <person name="Takaki Y."/>
            <person name="Nishi S."/>
            <person name="Hori S."/>
            <person name="Arai W."/>
            <person name="Tsubouchi T."/>
            <person name="Morono Y."/>
            <person name="Uchiyama I."/>
            <person name="Ito T."/>
            <person name="Fujiyama A."/>
            <person name="Inagaki F."/>
            <person name="Takami H."/>
        </authorList>
    </citation>
    <scope>NUCLEOTIDE SEQUENCE</scope>
    <source>
        <strain evidence="1">Expedition CK06-06</strain>
    </source>
</reference>
<dbReference type="AlphaFoldDB" id="X1SD47"/>
<proteinExistence type="predicted"/>
<feature type="non-terminal residue" evidence="1">
    <location>
        <position position="43"/>
    </location>
</feature>